<feature type="transmembrane region" description="Helical" evidence="5">
    <location>
        <begin position="290"/>
        <end position="307"/>
    </location>
</feature>
<protein>
    <recommendedName>
        <fullName evidence="6">O-antigen ligase-related domain-containing protein</fullName>
    </recommendedName>
</protein>
<feature type="transmembrane region" description="Helical" evidence="5">
    <location>
        <begin position="135"/>
        <end position="152"/>
    </location>
</feature>
<feature type="transmembrane region" description="Helical" evidence="5">
    <location>
        <begin position="263"/>
        <end position="283"/>
    </location>
</feature>
<evidence type="ECO:0000259" key="6">
    <source>
        <dbReference type="Pfam" id="PF04932"/>
    </source>
</evidence>
<keyword evidence="3 5" id="KW-1133">Transmembrane helix</keyword>
<proteinExistence type="predicted"/>
<dbReference type="InterPro" id="IPR051533">
    <property type="entry name" value="WaaL-like"/>
</dbReference>
<comment type="subcellular location">
    <subcellularLocation>
        <location evidence="1">Membrane</location>
        <topology evidence="1">Multi-pass membrane protein</topology>
    </subcellularLocation>
</comment>
<organism evidence="7 8">
    <name type="scientific">Candidatus Endobugula sertula</name>
    <name type="common">Bugula neritina bacterial symbiont</name>
    <dbReference type="NCBI Taxonomy" id="62101"/>
    <lineage>
        <taxon>Bacteria</taxon>
        <taxon>Pseudomonadati</taxon>
        <taxon>Pseudomonadota</taxon>
        <taxon>Gammaproteobacteria</taxon>
        <taxon>Cellvibrionales</taxon>
        <taxon>Cellvibrionaceae</taxon>
        <taxon>Candidatus Endobugula</taxon>
    </lineage>
</organism>
<reference evidence="7 8" key="1">
    <citation type="journal article" date="2016" name="Appl. Environ. Microbiol.">
        <title>Lack of Overt Genome Reduction in the Bryostatin-Producing Bryozoan Symbiont "Candidatus Endobugula sertula".</title>
        <authorList>
            <person name="Miller I.J."/>
            <person name="Vanee N."/>
            <person name="Fong S.S."/>
            <person name="Lim-Fong G.E."/>
            <person name="Kwan J.C."/>
        </authorList>
    </citation>
    <scope>NUCLEOTIDE SEQUENCE [LARGE SCALE GENOMIC DNA]</scope>
    <source>
        <strain evidence="7">AB1-4</strain>
    </source>
</reference>
<feature type="transmembrane region" description="Helical" evidence="5">
    <location>
        <begin position="105"/>
        <end position="123"/>
    </location>
</feature>
<dbReference type="Pfam" id="PF04932">
    <property type="entry name" value="Wzy_C"/>
    <property type="match status" value="1"/>
</dbReference>
<dbReference type="GO" id="GO:0016020">
    <property type="term" value="C:membrane"/>
    <property type="evidence" value="ECO:0007669"/>
    <property type="project" value="UniProtKB-SubCell"/>
</dbReference>
<evidence type="ECO:0000256" key="3">
    <source>
        <dbReference type="ARBA" id="ARBA00022989"/>
    </source>
</evidence>
<accession>A0A1D2QNH1</accession>
<dbReference type="PANTHER" id="PTHR37422:SF13">
    <property type="entry name" value="LIPOPOLYSACCHARIDE BIOSYNTHESIS PROTEIN PA4999-RELATED"/>
    <property type="match status" value="1"/>
</dbReference>
<dbReference type="PANTHER" id="PTHR37422">
    <property type="entry name" value="TEICHURONIC ACID BIOSYNTHESIS PROTEIN TUAE"/>
    <property type="match status" value="1"/>
</dbReference>
<feature type="transmembrane region" description="Helical" evidence="5">
    <location>
        <begin position="70"/>
        <end position="93"/>
    </location>
</feature>
<evidence type="ECO:0000313" key="8">
    <source>
        <dbReference type="Proteomes" id="UP000242502"/>
    </source>
</evidence>
<dbReference type="AlphaFoldDB" id="A0A1D2QNH1"/>
<feature type="transmembrane region" description="Helical" evidence="5">
    <location>
        <begin position="6"/>
        <end position="22"/>
    </location>
</feature>
<keyword evidence="2 5" id="KW-0812">Transmembrane</keyword>
<evidence type="ECO:0000313" key="7">
    <source>
        <dbReference type="EMBL" id="ODS23126.1"/>
    </source>
</evidence>
<evidence type="ECO:0000256" key="5">
    <source>
        <dbReference type="SAM" id="Phobius"/>
    </source>
</evidence>
<feature type="transmembrane region" description="Helical" evidence="5">
    <location>
        <begin position="444"/>
        <end position="466"/>
    </location>
</feature>
<keyword evidence="4 5" id="KW-0472">Membrane</keyword>
<feature type="transmembrane region" description="Helical" evidence="5">
    <location>
        <begin position="188"/>
        <end position="205"/>
    </location>
</feature>
<evidence type="ECO:0000256" key="4">
    <source>
        <dbReference type="ARBA" id="ARBA00023136"/>
    </source>
</evidence>
<sequence>MLNAFIIAAFSFASVSFIFSFWTKNNCFFRFGALCILIFAVAVFSGNKQITFFLYAILSVYILKTELDNAIYFYLVLLPVFPLAVSWSIGLPGIDVLIILNHNRVLLLCLFGPLFLRLLGRGIPVIDPAKSYSGVADRLILFYIFIECFTHFRDDNSLVAARNSILVFIDIWLPYFVISRSIKNVDTALVVVVYTAAMLAVLSIIEEKVFYRIYDAITLPMGEPFKLMKLRGGKLRTFASMNNPLVLGFFFALSFLVAVKIRSLLRCPIYVPLFLGALIILGVEASGSRSPLAANFIGFLVLIWWFFGRQFVKKTATYAFIFFILFLVWFFSGGIDLVLQLDNEQGTFYYRYELILNSMHLIKENLLFGSSPAIFLQDPILMNSIQGEGIIDVTNTYLFLMLKSGIFSLLAFLGIWLTVLRGLYVVETPEHTASILMSVSISTMFMLFICSPILFVPAYFWILIALSIGLIRRYSGGVIATSQAKNLIQRSL</sequence>
<feature type="transmembrane region" description="Helical" evidence="5">
    <location>
        <begin position="235"/>
        <end position="257"/>
    </location>
</feature>
<feature type="transmembrane region" description="Helical" evidence="5">
    <location>
        <begin position="319"/>
        <end position="339"/>
    </location>
</feature>
<feature type="transmembrane region" description="Helical" evidence="5">
    <location>
        <begin position="164"/>
        <end position="182"/>
    </location>
</feature>
<evidence type="ECO:0000256" key="2">
    <source>
        <dbReference type="ARBA" id="ARBA00022692"/>
    </source>
</evidence>
<evidence type="ECO:0000256" key="1">
    <source>
        <dbReference type="ARBA" id="ARBA00004141"/>
    </source>
</evidence>
<dbReference type="STRING" id="62101.AB835_10415"/>
<dbReference type="InterPro" id="IPR007016">
    <property type="entry name" value="O-antigen_ligase-rel_domated"/>
</dbReference>
<feature type="transmembrane region" description="Helical" evidence="5">
    <location>
        <begin position="34"/>
        <end position="58"/>
    </location>
</feature>
<name>A0A1D2QNH1_9GAMM</name>
<feature type="domain" description="O-antigen ligase-related" evidence="6">
    <location>
        <begin position="277"/>
        <end position="413"/>
    </location>
</feature>
<feature type="transmembrane region" description="Helical" evidence="5">
    <location>
        <begin position="406"/>
        <end position="424"/>
    </location>
</feature>
<dbReference type="EMBL" id="MDLC01000038">
    <property type="protein sequence ID" value="ODS23126.1"/>
    <property type="molecule type" value="Genomic_DNA"/>
</dbReference>
<comment type="caution">
    <text evidence="7">The sequence shown here is derived from an EMBL/GenBank/DDBJ whole genome shotgun (WGS) entry which is preliminary data.</text>
</comment>
<gene>
    <name evidence="7" type="ORF">AB835_10415</name>
</gene>
<dbReference type="Proteomes" id="UP000242502">
    <property type="component" value="Unassembled WGS sequence"/>
</dbReference>